<proteinExistence type="predicted"/>
<feature type="compositionally biased region" description="Polar residues" evidence="1">
    <location>
        <begin position="32"/>
        <end position="46"/>
    </location>
</feature>
<dbReference type="AlphaFoldDB" id="A0A2P2IK11"/>
<reference evidence="2" key="1">
    <citation type="submission" date="2018-02" db="EMBL/GenBank/DDBJ databases">
        <title>Rhizophora mucronata_Transcriptome.</title>
        <authorList>
            <person name="Meera S.P."/>
            <person name="Sreeshan A."/>
            <person name="Augustine A."/>
        </authorList>
    </citation>
    <scope>NUCLEOTIDE SEQUENCE</scope>
    <source>
        <tissue evidence="2">Leaf</tissue>
    </source>
</reference>
<name>A0A2P2IK11_RHIMU</name>
<evidence type="ECO:0000256" key="1">
    <source>
        <dbReference type="SAM" id="MobiDB-lite"/>
    </source>
</evidence>
<organism evidence="2">
    <name type="scientific">Rhizophora mucronata</name>
    <name type="common">Asiatic mangrove</name>
    <dbReference type="NCBI Taxonomy" id="61149"/>
    <lineage>
        <taxon>Eukaryota</taxon>
        <taxon>Viridiplantae</taxon>
        <taxon>Streptophyta</taxon>
        <taxon>Embryophyta</taxon>
        <taxon>Tracheophyta</taxon>
        <taxon>Spermatophyta</taxon>
        <taxon>Magnoliopsida</taxon>
        <taxon>eudicotyledons</taxon>
        <taxon>Gunneridae</taxon>
        <taxon>Pentapetalae</taxon>
        <taxon>rosids</taxon>
        <taxon>fabids</taxon>
        <taxon>Malpighiales</taxon>
        <taxon>Rhizophoraceae</taxon>
        <taxon>Rhizophora</taxon>
    </lineage>
</organism>
<accession>A0A2P2IK11</accession>
<sequence>MHIPHARTYLCAILKQTLEHQIQGGEHPKLETYSSNSSPSHIVQIT</sequence>
<feature type="region of interest" description="Disordered" evidence="1">
    <location>
        <begin position="25"/>
        <end position="46"/>
    </location>
</feature>
<evidence type="ECO:0000313" key="2">
    <source>
        <dbReference type="EMBL" id="MBW81549.1"/>
    </source>
</evidence>
<dbReference type="EMBL" id="GGEC01001066">
    <property type="protein sequence ID" value="MBW81549.1"/>
    <property type="molecule type" value="Transcribed_RNA"/>
</dbReference>
<protein>
    <submittedName>
        <fullName evidence="2">Uncharacterized protein</fullName>
    </submittedName>
</protein>